<reference evidence="2" key="1">
    <citation type="submission" date="2020-10" db="EMBL/GenBank/DDBJ databases">
        <authorList>
            <person name="Gilroy R."/>
        </authorList>
    </citation>
    <scope>NUCLEOTIDE SEQUENCE</scope>
    <source>
        <strain evidence="2">ChiGjej1B1-19959</strain>
    </source>
</reference>
<accession>A0A9D1LD66</accession>
<name>A0A9D1LD66_9FIRM</name>
<dbReference type="Gene3D" id="3.30.70.100">
    <property type="match status" value="1"/>
</dbReference>
<sequence>MVRHILFWQFSDAVTPENRADVFALLLASVKTLEDVDGVLRCAVFEALPGSDCDFVFDSEFASEAALRAFQDHPLHRAHKQRMAPYVRGRLCADYNV</sequence>
<dbReference type="Proteomes" id="UP000824071">
    <property type="component" value="Unassembled WGS sequence"/>
</dbReference>
<dbReference type="InterPro" id="IPR013097">
    <property type="entry name" value="Dabb"/>
</dbReference>
<dbReference type="EMBL" id="DVMW01000038">
    <property type="protein sequence ID" value="HIU36268.1"/>
    <property type="molecule type" value="Genomic_DNA"/>
</dbReference>
<dbReference type="SMART" id="SM00886">
    <property type="entry name" value="Dabb"/>
    <property type="match status" value="1"/>
</dbReference>
<gene>
    <name evidence="2" type="ORF">IAC53_06685</name>
</gene>
<proteinExistence type="predicted"/>
<dbReference type="AlphaFoldDB" id="A0A9D1LD66"/>
<organism evidence="2 3">
    <name type="scientific">Candidatus Fimenecus excrementigallinarum</name>
    <dbReference type="NCBI Taxonomy" id="2840816"/>
    <lineage>
        <taxon>Bacteria</taxon>
        <taxon>Bacillati</taxon>
        <taxon>Bacillota</taxon>
        <taxon>Clostridia</taxon>
        <taxon>Candidatus Fimenecus</taxon>
    </lineage>
</organism>
<feature type="domain" description="Stress-response A/B barrel" evidence="1">
    <location>
        <begin position="2"/>
        <end position="95"/>
    </location>
</feature>
<evidence type="ECO:0000313" key="3">
    <source>
        <dbReference type="Proteomes" id="UP000824071"/>
    </source>
</evidence>
<reference evidence="2" key="2">
    <citation type="journal article" date="2021" name="PeerJ">
        <title>Extensive microbial diversity within the chicken gut microbiome revealed by metagenomics and culture.</title>
        <authorList>
            <person name="Gilroy R."/>
            <person name="Ravi A."/>
            <person name="Getino M."/>
            <person name="Pursley I."/>
            <person name="Horton D.L."/>
            <person name="Alikhan N.F."/>
            <person name="Baker D."/>
            <person name="Gharbi K."/>
            <person name="Hall N."/>
            <person name="Watson M."/>
            <person name="Adriaenssens E.M."/>
            <person name="Foster-Nyarko E."/>
            <person name="Jarju S."/>
            <person name="Secka A."/>
            <person name="Antonio M."/>
            <person name="Oren A."/>
            <person name="Chaudhuri R.R."/>
            <person name="La Ragione R."/>
            <person name="Hildebrand F."/>
            <person name="Pallen M.J."/>
        </authorList>
    </citation>
    <scope>NUCLEOTIDE SEQUENCE</scope>
    <source>
        <strain evidence="2">ChiGjej1B1-19959</strain>
    </source>
</reference>
<dbReference type="SUPFAM" id="SSF54909">
    <property type="entry name" value="Dimeric alpha+beta barrel"/>
    <property type="match status" value="1"/>
</dbReference>
<comment type="caution">
    <text evidence="2">The sequence shown here is derived from an EMBL/GenBank/DDBJ whole genome shotgun (WGS) entry which is preliminary data.</text>
</comment>
<evidence type="ECO:0000313" key="2">
    <source>
        <dbReference type="EMBL" id="HIU36268.1"/>
    </source>
</evidence>
<evidence type="ECO:0000259" key="1">
    <source>
        <dbReference type="PROSITE" id="PS51502"/>
    </source>
</evidence>
<dbReference type="InterPro" id="IPR011008">
    <property type="entry name" value="Dimeric_a/b-barrel"/>
</dbReference>
<dbReference type="PROSITE" id="PS51502">
    <property type="entry name" value="S_R_A_B_BARREL"/>
    <property type="match status" value="1"/>
</dbReference>
<protein>
    <submittedName>
        <fullName evidence="2">Dabb family protein</fullName>
    </submittedName>
</protein>
<dbReference type="Pfam" id="PF07876">
    <property type="entry name" value="Dabb"/>
    <property type="match status" value="1"/>
</dbReference>